<protein>
    <recommendedName>
        <fullName evidence="10">tRNA (uracil-O(2)-)-methyltransferase</fullName>
        <ecNumber evidence="10">2.1.1.211</ecNumber>
    </recommendedName>
</protein>
<dbReference type="GO" id="GO:0030488">
    <property type="term" value="P:tRNA methylation"/>
    <property type="evidence" value="ECO:0007669"/>
    <property type="project" value="UniProtKB-UniRule"/>
</dbReference>
<organism evidence="11 12">
    <name type="scientific">Schistosoma japonicum</name>
    <name type="common">Blood fluke</name>
    <dbReference type="NCBI Taxonomy" id="6182"/>
    <lineage>
        <taxon>Eukaryota</taxon>
        <taxon>Metazoa</taxon>
        <taxon>Spiralia</taxon>
        <taxon>Lophotrochozoa</taxon>
        <taxon>Platyhelminthes</taxon>
        <taxon>Trematoda</taxon>
        <taxon>Digenea</taxon>
        <taxon>Strigeidida</taxon>
        <taxon>Schistosomatoidea</taxon>
        <taxon>Schistosomatidae</taxon>
        <taxon>Schistosoma</taxon>
    </lineage>
</organism>
<comment type="catalytic activity">
    <reaction evidence="9 10">
        <text>uridine(44) in tRNA(Ser) + S-adenosyl-L-methionine = 2'-O-methyluridine(44) in tRNA(Ser) + S-adenosyl-L-homocysteine + H(+)</text>
        <dbReference type="Rhea" id="RHEA:43100"/>
        <dbReference type="Rhea" id="RHEA-COMP:10339"/>
        <dbReference type="Rhea" id="RHEA-COMP:10340"/>
        <dbReference type="ChEBI" id="CHEBI:15378"/>
        <dbReference type="ChEBI" id="CHEBI:57856"/>
        <dbReference type="ChEBI" id="CHEBI:59789"/>
        <dbReference type="ChEBI" id="CHEBI:65315"/>
        <dbReference type="ChEBI" id="CHEBI:74478"/>
        <dbReference type="EC" id="2.1.1.211"/>
    </reaction>
</comment>
<dbReference type="EMBL" id="SKCS01000430">
    <property type="protein sequence ID" value="TNN07440.1"/>
    <property type="molecule type" value="Genomic_DNA"/>
</dbReference>
<evidence type="ECO:0000256" key="10">
    <source>
        <dbReference type="RuleBase" id="RU368004"/>
    </source>
</evidence>
<evidence type="ECO:0000256" key="3">
    <source>
        <dbReference type="ARBA" id="ARBA00009056"/>
    </source>
</evidence>
<dbReference type="GO" id="GO:0141101">
    <property type="term" value="F:tRNA(Ser) (uridine(44)-2'-O-)-methyltransferase activity"/>
    <property type="evidence" value="ECO:0007669"/>
    <property type="project" value="UniProtKB-EC"/>
</dbReference>
<evidence type="ECO:0000256" key="8">
    <source>
        <dbReference type="ARBA" id="ARBA00022694"/>
    </source>
</evidence>
<comment type="function">
    <text evidence="10">Adenosyl-L-methionine (AdoMet)-dependent tRNA (uracil-O(2)-)-methyltransferase.</text>
</comment>
<proteinExistence type="inferred from homology"/>
<evidence type="ECO:0000313" key="12">
    <source>
        <dbReference type="Proteomes" id="UP000311919"/>
    </source>
</evidence>
<keyword evidence="4 10" id="KW-0963">Cytoplasm</keyword>
<dbReference type="STRING" id="6182.A0A4Z2CTX0"/>
<comment type="function">
    <text evidence="1">Probable adenosyl-L-methionine (AdoMet)-dependent tRNA (uracil-O(2)-)-methyltransferase.</text>
</comment>
<evidence type="ECO:0000256" key="2">
    <source>
        <dbReference type="ARBA" id="ARBA00004496"/>
    </source>
</evidence>
<keyword evidence="6 10" id="KW-0808">Transferase</keyword>
<dbReference type="InterPro" id="IPR029063">
    <property type="entry name" value="SAM-dependent_MTases_sf"/>
</dbReference>
<dbReference type="GO" id="GO:0005737">
    <property type="term" value="C:cytoplasm"/>
    <property type="evidence" value="ECO:0007669"/>
    <property type="project" value="UniProtKB-SubCell"/>
</dbReference>
<dbReference type="Proteomes" id="UP000311919">
    <property type="component" value="Unassembled WGS sequence"/>
</dbReference>
<evidence type="ECO:0000256" key="6">
    <source>
        <dbReference type="ARBA" id="ARBA00022679"/>
    </source>
</evidence>
<keyword evidence="12" id="KW-1185">Reference proteome</keyword>
<name>A0A4Z2CTX0_SCHJA</name>
<comment type="similarity">
    <text evidence="3 10">Belongs to the TRM44 family.</text>
</comment>
<dbReference type="PANTHER" id="PTHR21210:SF0">
    <property type="entry name" value="TRNA (URACIL-O(2)-)-METHYLTRANSFERASE-RELATED"/>
    <property type="match status" value="1"/>
</dbReference>
<sequence length="487" mass="55791">MDSRFITALSIWIHKPQVVHKDVFASSIESESDDSLLRVIYPKLRTQVNEFTELCSKGPAYRFTSIFITYIVELKNGYILVSVLDDNSGFLQSSWLKDVLEPRLNHWYSCDARVNIPSLALIDRRMYQLQYERLKNTYGPILVKNWSEKTDPMKFVYEDIGIACYLICLWKDEHVNFVDLGCGNGLLTYILSSEGFDGIGIDIRKRHIWESYPISVQQRLKESSLNPEDFSGFPQTNWLIGNHSDELTPWLPILASKTGPSCKLFVLPCCPYGLFGKFNIPKSSLSFLPQTVKVNQITGTSRYGIYLNYIQQILGICGFIPEVDALRIPSTRRICIVGRSMVDSKCVDNTVYLGRLSTVNKYIEFERDLILKPNKMFIARSLTETPSNCTTISKFVIEKISHTVFRALLSCKPNKYLLQSHDLVLSDDLKIQTLDSRWWNPGGTLTLSECSELLSLDDMKLLKSQHGGFQTVLRNRHQCFRSELSQH</sequence>
<dbReference type="PANTHER" id="PTHR21210">
    <property type="entry name" value="TRNA (URACIL-O(2)-)-METHYLTRANSFERASE-RELATED"/>
    <property type="match status" value="1"/>
</dbReference>
<dbReference type="EC" id="2.1.1.211" evidence="10"/>
<dbReference type="SUPFAM" id="SSF53335">
    <property type="entry name" value="S-adenosyl-L-methionine-dependent methyltransferases"/>
    <property type="match status" value="1"/>
</dbReference>
<evidence type="ECO:0000256" key="5">
    <source>
        <dbReference type="ARBA" id="ARBA00022603"/>
    </source>
</evidence>
<evidence type="ECO:0000256" key="7">
    <source>
        <dbReference type="ARBA" id="ARBA00022691"/>
    </source>
</evidence>
<evidence type="ECO:0000256" key="4">
    <source>
        <dbReference type="ARBA" id="ARBA00022490"/>
    </source>
</evidence>
<evidence type="ECO:0000256" key="1">
    <source>
        <dbReference type="ARBA" id="ARBA00002778"/>
    </source>
</evidence>
<comment type="subcellular location">
    <subcellularLocation>
        <location evidence="2 10">Cytoplasm</location>
    </subcellularLocation>
</comment>
<evidence type="ECO:0000313" key="11">
    <source>
        <dbReference type="EMBL" id="TNN07440.1"/>
    </source>
</evidence>
<keyword evidence="8 10" id="KW-0819">tRNA processing</keyword>
<keyword evidence="7 10" id="KW-0949">S-adenosyl-L-methionine</keyword>
<gene>
    <name evidence="11" type="ORF">EWB00_007727</name>
</gene>
<reference evidence="11 12" key="1">
    <citation type="submission" date="2019-03" db="EMBL/GenBank/DDBJ databases">
        <title>An improved genome assembly of the fluke Schistosoma japonicum.</title>
        <authorList>
            <person name="Hu W."/>
            <person name="Luo F."/>
            <person name="Yin M."/>
            <person name="Mo X."/>
            <person name="Sun C."/>
            <person name="Wu Q."/>
            <person name="Zhu B."/>
            <person name="Xiang M."/>
            <person name="Wang J."/>
            <person name="Wang Y."/>
            <person name="Zhang T."/>
            <person name="Xu B."/>
            <person name="Zheng H."/>
            <person name="Feng Z."/>
        </authorList>
    </citation>
    <scope>NUCLEOTIDE SEQUENCE [LARGE SCALE GENOMIC DNA]</scope>
    <source>
        <strain evidence="11">HuSjv2</strain>
        <tissue evidence="11">Worms</tissue>
    </source>
</reference>
<comment type="caution">
    <text evidence="11">The sequence shown here is derived from an EMBL/GenBank/DDBJ whole genome shotgun (WGS) entry which is preliminary data.</text>
</comment>
<dbReference type="OrthoDB" id="10047021at2759"/>
<accession>A0A4Z2CTX0</accession>
<dbReference type="AlphaFoldDB" id="A0A4Z2CTX0"/>
<dbReference type="Pfam" id="PF07757">
    <property type="entry name" value="AdoMet_MTase"/>
    <property type="match status" value="1"/>
</dbReference>
<dbReference type="InterPro" id="IPR011671">
    <property type="entry name" value="tRNA_uracil_MeTrfase"/>
</dbReference>
<evidence type="ECO:0000256" key="9">
    <source>
        <dbReference type="ARBA" id="ARBA00047957"/>
    </source>
</evidence>
<keyword evidence="5 10" id="KW-0489">Methyltransferase</keyword>